<evidence type="ECO:0000313" key="4">
    <source>
        <dbReference type="Proteomes" id="UP000053201"/>
    </source>
</evidence>
<accession>A0A0L0HKC0</accession>
<dbReference type="OMA" id="WPDEWYE"/>
<evidence type="ECO:0000259" key="2">
    <source>
        <dbReference type="PROSITE" id="PS50053"/>
    </source>
</evidence>
<evidence type="ECO:0000313" key="3">
    <source>
        <dbReference type="EMBL" id="KND01906.1"/>
    </source>
</evidence>
<feature type="region of interest" description="Disordered" evidence="1">
    <location>
        <begin position="1"/>
        <end position="26"/>
    </location>
</feature>
<dbReference type="InterPro" id="IPR040015">
    <property type="entry name" value="UBL3-like"/>
</dbReference>
<organism evidence="3 4">
    <name type="scientific">Spizellomyces punctatus (strain DAOM BR117)</name>
    <dbReference type="NCBI Taxonomy" id="645134"/>
    <lineage>
        <taxon>Eukaryota</taxon>
        <taxon>Fungi</taxon>
        <taxon>Fungi incertae sedis</taxon>
        <taxon>Chytridiomycota</taxon>
        <taxon>Chytridiomycota incertae sedis</taxon>
        <taxon>Chytridiomycetes</taxon>
        <taxon>Spizellomycetales</taxon>
        <taxon>Spizellomycetaceae</taxon>
        <taxon>Spizellomyces</taxon>
    </lineage>
</organism>
<dbReference type="InterPro" id="IPR000626">
    <property type="entry name" value="Ubiquitin-like_dom"/>
</dbReference>
<dbReference type="Pfam" id="PF13881">
    <property type="entry name" value="Rad60-SLD_2"/>
    <property type="match status" value="1"/>
</dbReference>
<dbReference type="RefSeq" id="XP_016609945.1">
    <property type="nucleotide sequence ID" value="XM_016751951.1"/>
</dbReference>
<dbReference type="PANTHER" id="PTHR13169:SF0">
    <property type="entry name" value="UBIQUITIN-LIKE PROTEIN 3"/>
    <property type="match status" value="1"/>
</dbReference>
<gene>
    <name evidence="3" type="ORF">SPPG_03695</name>
</gene>
<dbReference type="AlphaFoldDB" id="A0A0L0HKC0"/>
<dbReference type="OrthoDB" id="1043111at2759"/>
<reference evidence="3 4" key="1">
    <citation type="submission" date="2009-08" db="EMBL/GenBank/DDBJ databases">
        <title>The Genome Sequence of Spizellomyces punctatus strain DAOM BR117.</title>
        <authorList>
            <consortium name="The Broad Institute Genome Sequencing Platform"/>
            <person name="Russ C."/>
            <person name="Cuomo C."/>
            <person name="Shea T."/>
            <person name="Young S.K."/>
            <person name="Zeng Q."/>
            <person name="Koehrsen M."/>
            <person name="Haas B."/>
            <person name="Borodovsky M."/>
            <person name="Guigo R."/>
            <person name="Alvarado L."/>
            <person name="Berlin A."/>
            <person name="Bochicchio J."/>
            <person name="Borenstein D."/>
            <person name="Chapman S."/>
            <person name="Chen Z."/>
            <person name="Engels R."/>
            <person name="Freedman E."/>
            <person name="Gellesch M."/>
            <person name="Goldberg J."/>
            <person name="Griggs A."/>
            <person name="Gujja S."/>
            <person name="Heiman D."/>
            <person name="Hepburn T."/>
            <person name="Howarth C."/>
            <person name="Jen D."/>
            <person name="Larson L."/>
            <person name="Lewis B."/>
            <person name="Mehta T."/>
            <person name="Park D."/>
            <person name="Pearson M."/>
            <person name="Roberts A."/>
            <person name="Saif S."/>
            <person name="Shenoy N."/>
            <person name="Sisk P."/>
            <person name="Stolte C."/>
            <person name="Sykes S."/>
            <person name="Thomson T."/>
            <person name="Walk T."/>
            <person name="White J."/>
            <person name="Yandava C."/>
            <person name="Burger G."/>
            <person name="Gray M.W."/>
            <person name="Holland P.W.H."/>
            <person name="King N."/>
            <person name="Lang F.B.F."/>
            <person name="Roger A.J."/>
            <person name="Ruiz-Trillo I."/>
            <person name="Lander E."/>
            <person name="Nusbaum C."/>
        </authorList>
    </citation>
    <scope>NUCLEOTIDE SEQUENCE [LARGE SCALE GENOMIC DNA]</scope>
    <source>
        <strain evidence="3 4">DAOM BR117</strain>
    </source>
</reference>
<dbReference type="SUPFAM" id="SSF54236">
    <property type="entry name" value="Ubiquitin-like"/>
    <property type="match status" value="1"/>
</dbReference>
<dbReference type="InterPro" id="IPR029071">
    <property type="entry name" value="Ubiquitin-like_domsf"/>
</dbReference>
<dbReference type="Gene3D" id="3.10.20.90">
    <property type="entry name" value="Phosphatidylinositol 3-kinase Catalytic Subunit, Chain A, domain 1"/>
    <property type="match status" value="1"/>
</dbReference>
<dbReference type="InParanoid" id="A0A0L0HKC0"/>
<feature type="domain" description="Ubiquitin-like" evidence="2">
    <location>
        <begin position="34"/>
        <end position="112"/>
    </location>
</feature>
<sequence length="144" mass="16127">MVDAPESATNTVSEGEKAPPHTLVVNDKVPDDKVNLRFLMISGQRTDVFLEPNDTVQVVKRKIYAVWPREWASETPEAPENLRILHHGRFLEEPKTLAEYKIQPGQTTTVHLLVKPTPQTEDNSGEKPRQAAEEGGVCRCCTLL</sequence>
<dbReference type="SMART" id="SM00213">
    <property type="entry name" value="UBQ"/>
    <property type="match status" value="1"/>
</dbReference>
<protein>
    <recommendedName>
        <fullName evidence="2">Ubiquitin-like domain-containing protein</fullName>
    </recommendedName>
</protein>
<dbReference type="VEuPathDB" id="FungiDB:SPPG_03695"/>
<dbReference type="GeneID" id="27687194"/>
<evidence type="ECO:0000256" key="1">
    <source>
        <dbReference type="SAM" id="MobiDB-lite"/>
    </source>
</evidence>
<dbReference type="PROSITE" id="PS50053">
    <property type="entry name" value="UBIQUITIN_2"/>
    <property type="match status" value="1"/>
</dbReference>
<dbReference type="Proteomes" id="UP000053201">
    <property type="component" value="Unassembled WGS sequence"/>
</dbReference>
<proteinExistence type="predicted"/>
<keyword evidence="4" id="KW-1185">Reference proteome</keyword>
<dbReference type="PANTHER" id="PTHR13169">
    <property type="entry name" value="UBIQUITIN-LIKE PROTEIN 3 HCG-1 PROTEIN"/>
    <property type="match status" value="1"/>
</dbReference>
<name>A0A0L0HKC0_SPIPD</name>
<dbReference type="InterPro" id="IPR039540">
    <property type="entry name" value="UBL3-like_ubiquitin_dom"/>
</dbReference>
<dbReference type="EMBL" id="KQ257454">
    <property type="protein sequence ID" value="KND01906.1"/>
    <property type="molecule type" value="Genomic_DNA"/>
</dbReference>